<protein>
    <submittedName>
        <fullName evidence="1">Uncharacterized protein</fullName>
    </submittedName>
</protein>
<proteinExistence type="predicted"/>
<evidence type="ECO:0000313" key="2">
    <source>
        <dbReference type="Proteomes" id="UP001054945"/>
    </source>
</evidence>
<reference evidence="1 2" key="1">
    <citation type="submission" date="2021-06" db="EMBL/GenBank/DDBJ databases">
        <title>Caerostris extrusa draft genome.</title>
        <authorList>
            <person name="Kono N."/>
            <person name="Arakawa K."/>
        </authorList>
    </citation>
    <scope>NUCLEOTIDE SEQUENCE [LARGE SCALE GENOMIC DNA]</scope>
</reference>
<comment type="caution">
    <text evidence="1">The sequence shown here is derived from an EMBL/GenBank/DDBJ whole genome shotgun (WGS) entry which is preliminary data.</text>
</comment>
<dbReference type="EMBL" id="BPLR01014804">
    <property type="protein sequence ID" value="GIY71409.1"/>
    <property type="molecule type" value="Genomic_DNA"/>
</dbReference>
<sequence>MAQMTLRDGDSLGRDCEKRRGCASKIGRQMFNKISEVSPKVRSDDMSSFYEWFWFRVDHVPYRTARQKDHFV</sequence>
<dbReference type="AlphaFoldDB" id="A0AAV4VN75"/>
<gene>
    <name evidence="1" type="ORF">CEXT_29081</name>
</gene>
<dbReference type="Proteomes" id="UP001054945">
    <property type="component" value="Unassembled WGS sequence"/>
</dbReference>
<organism evidence="1 2">
    <name type="scientific">Caerostris extrusa</name>
    <name type="common">Bark spider</name>
    <name type="synonym">Caerostris bankana</name>
    <dbReference type="NCBI Taxonomy" id="172846"/>
    <lineage>
        <taxon>Eukaryota</taxon>
        <taxon>Metazoa</taxon>
        <taxon>Ecdysozoa</taxon>
        <taxon>Arthropoda</taxon>
        <taxon>Chelicerata</taxon>
        <taxon>Arachnida</taxon>
        <taxon>Araneae</taxon>
        <taxon>Araneomorphae</taxon>
        <taxon>Entelegynae</taxon>
        <taxon>Araneoidea</taxon>
        <taxon>Araneidae</taxon>
        <taxon>Caerostris</taxon>
    </lineage>
</organism>
<name>A0AAV4VN75_CAEEX</name>
<accession>A0AAV4VN75</accession>
<keyword evidence="2" id="KW-1185">Reference proteome</keyword>
<evidence type="ECO:0000313" key="1">
    <source>
        <dbReference type="EMBL" id="GIY71409.1"/>
    </source>
</evidence>